<keyword evidence="4" id="KW-0805">Transcription regulation</keyword>
<dbReference type="PANTHER" id="PTHR33202:SF7">
    <property type="entry name" value="FERRIC UPTAKE REGULATION PROTEIN"/>
    <property type="match status" value="1"/>
</dbReference>
<dbReference type="InterPro" id="IPR002481">
    <property type="entry name" value="FUR"/>
</dbReference>
<dbReference type="PANTHER" id="PTHR33202">
    <property type="entry name" value="ZINC UPTAKE REGULATION PROTEIN"/>
    <property type="match status" value="1"/>
</dbReference>
<name>A0ABY4QZD6_9ACTN</name>
<evidence type="ECO:0000313" key="7">
    <source>
        <dbReference type="EMBL" id="UQX88784.1"/>
    </source>
</evidence>
<keyword evidence="2" id="KW-0678">Repressor</keyword>
<gene>
    <name evidence="7" type="ORF">M6D93_01995</name>
</gene>
<evidence type="ECO:0000256" key="2">
    <source>
        <dbReference type="ARBA" id="ARBA00022491"/>
    </source>
</evidence>
<evidence type="ECO:0000256" key="1">
    <source>
        <dbReference type="ARBA" id="ARBA00007957"/>
    </source>
</evidence>
<reference evidence="7" key="2">
    <citation type="submission" date="2022-05" db="EMBL/GenBank/DDBJ databases">
        <authorList>
            <person name="Kim J.-S."/>
            <person name="Lee K."/>
            <person name="Suh M."/>
            <person name="Eom M."/>
            <person name="Kim J.-S."/>
            <person name="Kim D.-S."/>
            <person name="Ko S.-H."/>
            <person name="Shin Y."/>
            <person name="Lee J.-S."/>
        </authorList>
    </citation>
    <scope>NUCLEOTIDE SEQUENCE</scope>
    <source>
        <strain evidence="7">N237</strain>
    </source>
</reference>
<keyword evidence="8" id="KW-1185">Reference proteome</keyword>
<evidence type="ECO:0000256" key="5">
    <source>
        <dbReference type="ARBA" id="ARBA00023125"/>
    </source>
</evidence>
<dbReference type="RefSeq" id="WP_249772517.1">
    <property type="nucleotide sequence ID" value="NZ_CP097332.1"/>
</dbReference>
<protein>
    <submittedName>
        <fullName evidence="7">Transcriptional repressor</fullName>
    </submittedName>
</protein>
<evidence type="ECO:0000256" key="4">
    <source>
        <dbReference type="ARBA" id="ARBA00023015"/>
    </source>
</evidence>
<keyword evidence="6" id="KW-0804">Transcription</keyword>
<accession>A0ABY4QZD6</accession>
<dbReference type="EMBL" id="CP097332">
    <property type="protein sequence ID" value="UQX88784.1"/>
    <property type="molecule type" value="Genomic_DNA"/>
</dbReference>
<dbReference type="SUPFAM" id="SSF46785">
    <property type="entry name" value="Winged helix' DNA-binding domain"/>
    <property type="match status" value="1"/>
</dbReference>
<keyword evidence="5" id="KW-0238">DNA-binding</keyword>
<dbReference type="Pfam" id="PF01475">
    <property type="entry name" value="FUR"/>
    <property type="match status" value="1"/>
</dbReference>
<dbReference type="InterPro" id="IPR036388">
    <property type="entry name" value="WH-like_DNA-bd_sf"/>
</dbReference>
<organism evidence="7 8">
    <name type="scientific">Jatrophihabitans telluris</name>
    <dbReference type="NCBI Taxonomy" id="2038343"/>
    <lineage>
        <taxon>Bacteria</taxon>
        <taxon>Bacillati</taxon>
        <taxon>Actinomycetota</taxon>
        <taxon>Actinomycetes</taxon>
        <taxon>Jatrophihabitantales</taxon>
        <taxon>Jatrophihabitantaceae</taxon>
        <taxon>Jatrophihabitans</taxon>
    </lineage>
</organism>
<proteinExistence type="inferred from homology"/>
<dbReference type="InterPro" id="IPR043135">
    <property type="entry name" value="Fur_C"/>
</dbReference>
<dbReference type="Gene3D" id="1.10.10.10">
    <property type="entry name" value="Winged helix-like DNA-binding domain superfamily/Winged helix DNA-binding domain"/>
    <property type="match status" value="1"/>
</dbReference>
<dbReference type="Proteomes" id="UP001056336">
    <property type="component" value="Chromosome"/>
</dbReference>
<sequence>MDHTHAIDDAALAERLRERGLRMTSQRASVMAAVTKLVHATPDQVADAVPEIDLTTVYRTLETLEELGILAHTHLGHGAPSYRLADDDHIHVVCHRCSSVTDAPPELADSLARQLESERGFLLDRSHFTVFGTCADCAADTASAGRTH</sequence>
<dbReference type="Gene3D" id="3.30.1490.190">
    <property type="match status" value="1"/>
</dbReference>
<reference evidence="7" key="1">
    <citation type="journal article" date="2018" name="Int. J. Syst. Evol. Microbiol.">
        <title>Jatrophihabitans telluris sp. nov., isolated from sediment soil of lava forest wetlands and the emended description of the genus Jatrophihabitans.</title>
        <authorList>
            <person name="Lee K.C."/>
            <person name="Suh M.K."/>
            <person name="Eom M.K."/>
            <person name="Kim K.K."/>
            <person name="Kim J.S."/>
            <person name="Kim D.S."/>
            <person name="Ko S.H."/>
            <person name="Shin Y.K."/>
            <person name="Lee J.S."/>
        </authorList>
    </citation>
    <scope>NUCLEOTIDE SEQUENCE</scope>
    <source>
        <strain evidence="7">N237</strain>
    </source>
</reference>
<comment type="similarity">
    <text evidence="1">Belongs to the Fur family.</text>
</comment>
<evidence type="ECO:0000256" key="3">
    <source>
        <dbReference type="ARBA" id="ARBA00022833"/>
    </source>
</evidence>
<dbReference type="CDD" id="cd07153">
    <property type="entry name" value="Fur_like"/>
    <property type="match status" value="1"/>
</dbReference>
<dbReference type="InterPro" id="IPR036390">
    <property type="entry name" value="WH_DNA-bd_sf"/>
</dbReference>
<evidence type="ECO:0000313" key="8">
    <source>
        <dbReference type="Proteomes" id="UP001056336"/>
    </source>
</evidence>
<keyword evidence="3" id="KW-0862">Zinc</keyword>
<evidence type="ECO:0000256" key="6">
    <source>
        <dbReference type="ARBA" id="ARBA00023163"/>
    </source>
</evidence>